<evidence type="ECO:0000313" key="1">
    <source>
        <dbReference type="EMBL" id="PTQ36150.1"/>
    </source>
</evidence>
<reference evidence="2" key="1">
    <citation type="journal article" date="2017" name="Cell">
        <title>Insights into land plant evolution garnered from the Marchantia polymorpha genome.</title>
        <authorList>
            <person name="Bowman J.L."/>
            <person name="Kohchi T."/>
            <person name="Yamato K.T."/>
            <person name="Jenkins J."/>
            <person name="Shu S."/>
            <person name="Ishizaki K."/>
            <person name="Yamaoka S."/>
            <person name="Nishihama R."/>
            <person name="Nakamura Y."/>
            <person name="Berger F."/>
            <person name="Adam C."/>
            <person name="Aki S.S."/>
            <person name="Althoff F."/>
            <person name="Araki T."/>
            <person name="Arteaga-Vazquez M.A."/>
            <person name="Balasubrmanian S."/>
            <person name="Barry K."/>
            <person name="Bauer D."/>
            <person name="Boehm C.R."/>
            <person name="Briginshaw L."/>
            <person name="Caballero-Perez J."/>
            <person name="Catarino B."/>
            <person name="Chen F."/>
            <person name="Chiyoda S."/>
            <person name="Chovatia M."/>
            <person name="Davies K.M."/>
            <person name="Delmans M."/>
            <person name="Demura T."/>
            <person name="Dierschke T."/>
            <person name="Dolan L."/>
            <person name="Dorantes-Acosta A.E."/>
            <person name="Eklund D.M."/>
            <person name="Florent S.N."/>
            <person name="Flores-Sandoval E."/>
            <person name="Fujiyama A."/>
            <person name="Fukuzawa H."/>
            <person name="Galik B."/>
            <person name="Grimanelli D."/>
            <person name="Grimwood J."/>
            <person name="Grossniklaus U."/>
            <person name="Hamada T."/>
            <person name="Haseloff J."/>
            <person name="Hetherington A.J."/>
            <person name="Higo A."/>
            <person name="Hirakawa Y."/>
            <person name="Hundley H.N."/>
            <person name="Ikeda Y."/>
            <person name="Inoue K."/>
            <person name="Inoue S.I."/>
            <person name="Ishida S."/>
            <person name="Jia Q."/>
            <person name="Kakita M."/>
            <person name="Kanazawa T."/>
            <person name="Kawai Y."/>
            <person name="Kawashima T."/>
            <person name="Kennedy M."/>
            <person name="Kinose K."/>
            <person name="Kinoshita T."/>
            <person name="Kohara Y."/>
            <person name="Koide E."/>
            <person name="Komatsu K."/>
            <person name="Kopischke S."/>
            <person name="Kubo M."/>
            <person name="Kyozuka J."/>
            <person name="Lagercrantz U."/>
            <person name="Lin S.S."/>
            <person name="Lindquist E."/>
            <person name="Lipzen A.M."/>
            <person name="Lu C.W."/>
            <person name="De Luna E."/>
            <person name="Martienssen R.A."/>
            <person name="Minamino N."/>
            <person name="Mizutani M."/>
            <person name="Mizutani M."/>
            <person name="Mochizuki N."/>
            <person name="Monte I."/>
            <person name="Mosher R."/>
            <person name="Nagasaki H."/>
            <person name="Nakagami H."/>
            <person name="Naramoto S."/>
            <person name="Nishitani K."/>
            <person name="Ohtani M."/>
            <person name="Okamoto T."/>
            <person name="Okumura M."/>
            <person name="Phillips J."/>
            <person name="Pollak B."/>
            <person name="Reinders A."/>
            <person name="Rovekamp M."/>
            <person name="Sano R."/>
            <person name="Sawa S."/>
            <person name="Schmid M.W."/>
            <person name="Shirakawa M."/>
            <person name="Solano R."/>
            <person name="Spunde A."/>
            <person name="Suetsugu N."/>
            <person name="Sugano S."/>
            <person name="Sugiyama A."/>
            <person name="Sun R."/>
            <person name="Suzuki Y."/>
            <person name="Takenaka M."/>
            <person name="Takezawa D."/>
            <person name="Tomogane H."/>
            <person name="Tsuzuki M."/>
            <person name="Ueda T."/>
            <person name="Umeda M."/>
            <person name="Ward J.M."/>
            <person name="Watanabe Y."/>
            <person name="Yazaki K."/>
            <person name="Yokoyama R."/>
            <person name="Yoshitake Y."/>
            <person name="Yotsui I."/>
            <person name="Zachgo S."/>
            <person name="Schmutz J."/>
        </authorList>
    </citation>
    <scope>NUCLEOTIDE SEQUENCE [LARGE SCALE GENOMIC DNA]</scope>
    <source>
        <strain evidence="2">Tak-1</strain>
    </source>
</reference>
<dbReference type="AlphaFoldDB" id="A0A2R6WQK0"/>
<organism evidence="1 2">
    <name type="scientific">Marchantia polymorpha</name>
    <name type="common">Common liverwort</name>
    <name type="synonym">Marchantia aquatica</name>
    <dbReference type="NCBI Taxonomy" id="3197"/>
    <lineage>
        <taxon>Eukaryota</taxon>
        <taxon>Viridiplantae</taxon>
        <taxon>Streptophyta</taxon>
        <taxon>Embryophyta</taxon>
        <taxon>Marchantiophyta</taxon>
        <taxon>Marchantiopsida</taxon>
        <taxon>Marchantiidae</taxon>
        <taxon>Marchantiales</taxon>
        <taxon>Marchantiaceae</taxon>
        <taxon>Marchantia</taxon>
    </lineage>
</organism>
<accession>A0A2R6WQK0</accession>
<dbReference type="EMBL" id="KZ772738">
    <property type="protein sequence ID" value="PTQ36150.1"/>
    <property type="molecule type" value="Genomic_DNA"/>
</dbReference>
<gene>
    <name evidence="1" type="ORF">MARPO_0066s0101</name>
</gene>
<dbReference type="OrthoDB" id="1919845at2759"/>
<sequence>MFRPDGISVTQQQYIREMLTEFGLDKCKLASMPMMEKLCMLPDMQSLLANSTLHQRMVKKLIFLIHTRVKIAFVVSIVSRFMMSPKRLVLRPLSESIATSKVRNHFFKGKIASSEIYLDNVSTNKQLADILTKPRFLAELTQRCRNNNDRIGALIRSGHIFSMTDSSGNKTAGLRSFWINWQKIQRVKMNVCHTGNSSDTINWSISISSSYVIDIVIDYHPMRLEQACLEQGSVLMIPIAHTASWTGVQYQRPIELQPDSVDIGDCGFVALKMTSRLVGRIDETLSSKDIPPSRRRVNTLNIEFRQLKFVRIVLRRNQSQHDLQRHIGH</sequence>
<dbReference type="Proteomes" id="UP000244005">
    <property type="component" value="Unassembled WGS sequence"/>
</dbReference>
<proteinExistence type="predicted"/>
<protein>
    <submittedName>
        <fullName evidence="1">Uncharacterized protein</fullName>
    </submittedName>
</protein>
<keyword evidence="2" id="KW-1185">Reference proteome</keyword>
<evidence type="ECO:0000313" key="2">
    <source>
        <dbReference type="Proteomes" id="UP000244005"/>
    </source>
</evidence>
<name>A0A2R6WQK0_MARPO</name>